<dbReference type="Proteomes" id="UP001240236">
    <property type="component" value="Unassembled WGS sequence"/>
</dbReference>
<dbReference type="EMBL" id="JAUSUZ010000001">
    <property type="protein sequence ID" value="MDQ0364705.1"/>
    <property type="molecule type" value="Genomic_DNA"/>
</dbReference>
<proteinExistence type="predicted"/>
<keyword evidence="2" id="KW-1185">Reference proteome</keyword>
<reference evidence="1 2" key="1">
    <citation type="submission" date="2023-07" db="EMBL/GenBank/DDBJ databases">
        <title>Sequencing the genomes of 1000 actinobacteria strains.</title>
        <authorList>
            <person name="Klenk H.-P."/>
        </authorList>
    </citation>
    <scope>NUCLEOTIDE SEQUENCE [LARGE SCALE GENOMIC DNA]</scope>
    <source>
        <strain evidence="1 2">DSM 44709</strain>
    </source>
</reference>
<protein>
    <submittedName>
        <fullName evidence="1">Uncharacterized protein</fullName>
    </submittedName>
</protein>
<comment type="caution">
    <text evidence="1">The sequence shown here is derived from an EMBL/GenBank/DDBJ whole genome shotgun (WGS) entry which is preliminary data.</text>
</comment>
<accession>A0AAE3VX86</accession>
<dbReference type="AlphaFoldDB" id="A0AAE3VX86"/>
<sequence length="57" mass="6509">MLVTALNLLLTAAALLGFLALRRRWKAADRALSEAEATHAHLDRAHYRRRLRHPHAD</sequence>
<name>A0AAE3VX86_9ACTN</name>
<organism evidence="1 2">
    <name type="scientific">Catenuloplanes indicus</name>
    <dbReference type="NCBI Taxonomy" id="137267"/>
    <lineage>
        <taxon>Bacteria</taxon>
        <taxon>Bacillati</taxon>
        <taxon>Actinomycetota</taxon>
        <taxon>Actinomycetes</taxon>
        <taxon>Micromonosporales</taxon>
        <taxon>Micromonosporaceae</taxon>
        <taxon>Catenuloplanes</taxon>
    </lineage>
</organism>
<gene>
    <name evidence="1" type="ORF">J2S42_001374</name>
</gene>
<evidence type="ECO:0000313" key="1">
    <source>
        <dbReference type="EMBL" id="MDQ0364705.1"/>
    </source>
</evidence>
<dbReference type="RefSeq" id="WP_307236317.1">
    <property type="nucleotide sequence ID" value="NZ_JAUSUZ010000001.1"/>
</dbReference>
<evidence type="ECO:0000313" key="2">
    <source>
        <dbReference type="Proteomes" id="UP001240236"/>
    </source>
</evidence>